<evidence type="ECO:0000256" key="3">
    <source>
        <dbReference type="ARBA" id="ARBA00022525"/>
    </source>
</evidence>
<name>A0A8A4TV22_SULCO</name>
<evidence type="ECO:0000256" key="2">
    <source>
        <dbReference type="ARBA" id="ARBA00022514"/>
    </source>
</evidence>
<evidence type="ECO:0000256" key="6">
    <source>
        <dbReference type="ARBA" id="ARBA00036823"/>
    </source>
</evidence>
<dbReference type="KEGG" id="scor:J3U87_12835"/>
<evidence type="ECO:0000256" key="7">
    <source>
        <dbReference type="ARBA" id="ARBA00038932"/>
    </source>
</evidence>
<sequence>MPTLRITTQVQLPEQTRIEALQGASALLADWLGKPESYVMTIWVEAGEMTFSGEPGPAAYLELLSLGLEPEQTPRLSRDLALFCAESLGIPPERVYIAFSSPAREMFAWNGRTFAR</sequence>
<dbReference type="RefSeq" id="WP_237383435.1">
    <property type="nucleotide sequence ID" value="NZ_CP071793.1"/>
</dbReference>
<keyword evidence="3" id="KW-0964">Secreted</keyword>
<dbReference type="Proteomes" id="UP000663929">
    <property type="component" value="Chromosome"/>
</dbReference>
<evidence type="ECO:0000256" key="4">
    <source>
        <dbReference type="ARBA" id="ARBA00023235"/>
    </source>
</evidence>
<dbReference type="Pfam" id="PF01187">
    <property type="entry name" value="MIF"/>
    <property type="match status" value="1"/>
</dbReference>
<comment type="catalytic activity">
    <reaction evidence="5">
        <text>3-phenylpyruvate = enol-phenylpyruvate</text>
        <dbReference type="Rhea" id="RHEA:17097"/>
        <dbReference type="ChEBI" id="CHEBI:16815"/>
        <dbReference type="ChEBI" id="CHEBI:18005"/>
        <dbReference type="EC" id="5.3.2.1"/>
    </reaction>
</comment>
<organism evidence="12 13">
    <name type="scientific">Sulfidibacter corallicola</name>
    <dbReference type="NCBI Taxonomy" id="2818388"/>
    <lineage>
        <taxon>Bacteria</taxon>
        <taxon>Pseudomonadati</taxon>
        <taxon>Acidobacteriota</taxon>
        <taxon>Holophagae</taxon>
        <taxon>Acanthopleuribacterales</taxon>
        <taxon>Acanthopleuribacteraceae</taxon>
        <taxon>Sulfidibacter</taxon>
    </lineage>
</organism>
<keyword evidence="4" id="KW-0413">Isomerase</keyword>
<evidence type="ECO:0000256" key="11">
    <source>
        <dbReference type="ARBA" id="ARBA00042730"/>
    </source>
</evidence>
<dbReference type="EMBL" id="CP071793">
    <property type="protein sequence ID" value="QTD53333.1"/>
    <property type="molecule type" value="Genomic_DNA"/>
</dbReference>
<dbReference type="PANTHER" id="PTHR11954">
    <property type="entry name" value="D-DOPACHROME DECARBOXYLASE"/>
    <property type="match status" value="1"/>
</dbReference>
<reference evidence="12" key="1">
    <citation type="submission" date="2021-03" db="EMBL/GenBank/DDBJ databases">
        <title>Acanthopleuribacteraceae sp. M133.</title>
        <authorList>
            <person name="Wang G."/>
        </authorList>
    </citation>
    <scope>NUCLEOTIDE SEQUENCE</scope>
    <source>
        <strain evidence="12">M133</strain>
    </source>
</reference>
<dbReference type="GO" id="GO:0005615">
    <property type="term" value="C:extracellular space"/>
    <property type="evidence" value="ECO:0007669"/>
    <property type="project" value="UniProtKB-KW"/>
</dbReference>
<comment type="catalytic activity">
    <reaction evidence="6">
        <text>L-dopachrome = 5,6-dihydroxyindole-2-carboxylate</text>
        <dbReference type="Rhea" id="RHEA:13041"/>
        <dbReference type="ChEBI" id="CHEBI:16875"/>
        <dbReference type="ChEBI" id="CHEBI:57509"/>
        <dbReference type="EC" id="5.3.3.12"/>
    </reaction>
</comment>
<dbReference type="InterPro" id="IPR001398">
    <property type="entry name" value="Macrophage_inhib_fac"/>
</dbReference>
<evidence type="ECO:0000256" key="5">
    <source>
        <dbReference type="ARBA" id="ARBA00036735"/>
    </source>
</evidence>
<evidence type="ECO:0000256" key="10">
    <source>
        <dbReference type="ARBA" id="ARBA00041912"/>
    </source>
</evidence>
<proteinExistence type="predicted"/>
<protein>
    <recommendedName>
        <fullName evidence="11">L-dopachrome isomerase</fullName>
        <ecNumber evidence="8">5.3.2.1</ecNumber>
        <ecNumber evidence="7">5.3.3.12</ecNumber>
    </recommendedName>
    <alternativeName>
        <fullName evidence="9">L-dopachrome tautomerase</fullName>
    </alternativeName>
    <alternativeName>
        <fullName evidence="10">Phenylpyruvate tautomerase</fullName>
    </alternativeName>
</protein>
<dbReference type="EC" id="5.3.2.1" evidence="8"/>
<dbReference type="GO" id="GO:0050178">
    <property type="term" value="F:phenylpyruvate tautomerase activity"/>
    <property type="evidence" value="ECO:0007669"/>
    <property type="project" value="UniProtKB-EC"/>
</dbReference>
<evidence type="ECO:0000313" key="13">
    <source>
        <dbReference type="Proteomes" id="UP000663929"/>
    </source>
</evidence>
<evidence type="ECO:0000256" key="1">
    <source>
        <dbReference type="ARBA" id="ARBA00004613"/>
    </source>
</evidence>
<dbReference type="EC" id="5.3.3.12" evidence="7"/>
<evidence type="ECO:0000256" key="8">
    <source>
        <dbReference type="ARBA" id="ARBA00039086"/>
    </source>
</evidence>
<dbReference type="InterPro" id="IPR014347">
    <property type="entry name" value="Tautomerase/MIF_sf"/>
</dbReference>
<gene>
    <name evidence="12" type="ORF">J3U87_12835</name>
</gene>
<dbReference type="PANTHER" id="PTHR11954:SF6">
    <property type="entry name" value="MACROPHAGE MIGRATION INHIBITORY FACTOR"/>
    <property type="match status" value="1"/>
</dbReference>
<dbReference type="AlphaFoldDB" id="A0A8A4TV22"/>
<dbReference type="GO" id="GO:0005125">
    <property type="term" value="F:cytokine activity"/>
    <property type="evidence" value="ECO:0007669"/>
    <property type="project" value="UniProtKB-KW"/>
</dbReference>
<comment type="subcellular location">
    <subcellularLocation>
        <location evidence="1">Secreted</location>
    </subcellularLocation>
</comment>
<evidence type="ECO:0000313" key="12">
    <source>
        <dbReference type="EMBL" id="QTD53333.1"/>
    </source>
</evidence>
<dbReference type="Gene3D" id="3.30.429.10">
    <property type="entry name" value="Macrophage Migration Inhibitory Factor"/>
    <property type="match status" value="1"/>
</dbReference>
<dbReference type="SUPFAM" id="SSF55331">
    <property type="entry name" value="Tautomerase/MIF"/>
    <property type="match status" value="1"/>
</dbReference>
<keyword evidence="2" id="KW-0202">Cytokine</keyword>
<evidence type="ECO:0000256" key="9">
    <source>
        <dbReference type="ARBA" id="ARBA00041631"/>
    </source>
</evidence>
<accession>A0A8A4TV22</accession>
<dbReference type="GO" id="GO:0004167">
    <property type="term" value="F:dopachrome isomerase activity"/>
    <property type="evidence" value="ECO:0007669"/>
    <property type="project" value="UniProtKB-EC"/>
</dbReference>
<keyword evidence="13" id="KW-1185">Reference proteome</keyword>